<dbReference type="AlphaFoldDB" id="J9FR40"/>
<proteinExistence type="predicted"/>
<dbReference type="EMBL" id="AMCI01004767">
    <property type="protein sequence ID" value="EJW97426.1"/>
    <property type="molecule type" value="Genomic_DNA"/>
</dbReference>
<reference evidence="1" key="1">
    <citation type="journal article" date="2012" name="PLoS ONE">
        <title>Gene sets for utilization of primary and secondary nutrition supplies in the distal gut of endangered iberian lynx.</title>
        <authorList>
            <person name="Alcaide M."/>
            <person name="Messina E."/>
            <person name="Richter M."/>
            <person name="Bargiela R."/>
            <person name="Peplies J."/>
            <person name="Huws S.A."/>
            <person name="Newbold C.J."/>
            <person name="Golyshin P.N."/>
            <person name="Simon M.A."/>
            <person name="Lopez G."/>
            <person name="Yakimov M.M."/>
            <person name="Ferrer M."/>
        </authorList>
    </citation>
    <scope>NUCLEOTIDE SEQUENCE</scope>
</reference>
<name>J9FR40_9ZZZZ</name>
<evidence type="ECO:0000313" key="1">
    <source>
        <dbReference type="EMBL" id="EJW97426.1"/>
    </source>
</evidence>
<gene>
    <name evidence="1" type="ORF">EVA_14469</name>
</gene>
<organism evidence="1">
    <name type="scientific">gut metagenome</name>
    <dbReference type="NCBI Taxonomy" id="749906"/>
    <lineage>
        <taxon>unclassified sequences</taxon>
        <taxon>metagenomes</taxon>
        <taxon>organismal metagenomes</taxon>
    </lineage>
</organism>
<accession>J9FR40</accession>
<protein>
    <submittedName>
        <fullName evidence="1">Uncharacterized protein</fullName>
    </submittedName>
</protein>
<sequence length="206" mass="23661">MFLQRGRTFHKTRKVLDGIEPLVEQRIQLLLLLGKLGHFEINIRQFIVEHFLCLSVKQLDFMMKVIGIGIIETKVENANRINGCQLIIPLVPFDCLVTNRESGIENASIFKVLLFSLLHFYQNLGPVNCLTIHIKDSLAVIFLTTQMLRIQIGQITDFFFSMKQGIQKADKQLFIGLCSKQLLKSEVCIEIDITFIVYHNKRNLVG</sequence>
<comment type="caution">
    <text evidence="1">The sequence shown here is derived from an EMBL/GenBank/DDBJ whole genome shotgun (WGS) entry which is preliminary data.</text>
</comment>